<keyword evidence="1" id="KW-0378">Hydrolase</keyword>
<feature type="compositionally biased region" description="Basic and acidic residues" evidence="2">
    <location>
        <begin position="127"/>
        <end position="142"/>
    </location>
</feature>
<comment type="similarity">
    <text evidence="1">Belongs to the MGME1 family.</text>
</comment>
<comment type="subcellular location">
    <subcellularLocation>
        <location evidence="1">Mitochondrion</location>
    </subcellularLocation>
</comment>
<keyword evidence="3" id="KW-1185">Reference proteome</keyword>
<feature type="region of interest" description="Disordered" evidence="2">
    <location>
        <begin position="127"/>
        <end position="203"/>
    </location>
</feature>
<feature type="active site" evidence="1">
    <location>
        <position position="387"/>
    </location>
</feature>
<comment type="function">
    <text evidence="1">Metal-dependent single-stranded DNA (ssDNA) exonuclease involved in mitochondrial genome maintenance.</text>
</comment>
<dbReference type="PANTHER" id="PTHR31340:SF3">
    <property type="entry name" value="MITOCHONDRIAL GENOME MAINTENANCE EXONUCLEASE 1"/>
    <property type="match status" value="1"/>
</dbReference>
<dbReference type="RefSeq" id="XP_015174096.1">
    <property type="nucleotide sequence ID" value="XM_015318610.1"/>
</dbReference>
<dbReference type="PANTHER" id="PTHR31340">
    <property type="entry name" value="MITOCHONDRIAL GENOME MAINTENANCE EXONUCLEASE 1"/>
    <property type="match status" value="1"/>
</dbReference>
<accession>A0ABM1I1K9</accession>
<keyword evidence="1" id="KW-0540">Nuclease</keyword>
<organism evidence="3 4">
    <name type="scientific">Polistes dominula</name>
    <name type="common">European paper wasp</name>
    <name type="synonym">Vespa dominula</name>
    <dbReference type="NCBI Taxonomy" id="743375"/>
    <lineage>
        <taxon>Eukaryota</taxon>
        <taxon>Metazoa</taxon>
        <taxon>Ecdysozoa</taxon>
        <taxon>Arthropoda</taxon>
        <taxon>Hexapoda</taxon>
        <taxon>Insecta</taxon>
        <taxon>Pterygota</taxon>
        <taxon>Neoptera</taxon>
        <taxon>Endopterygota</taxon>
        <taxon>Hymenoptera</taxon>
        <taxon>Apocrita</taxon>
        <taxon>Aculeata</taxon>
        <taxon>Vespoidea</taxon>
        <taxon>Vespidae</taxon>
        <taxon>Polistinae</taxon>
        <taxon>Polistini</taxon>
        <taxon>Polistes</taxon>
    </lineage>
</organism>
<sequence length="474" mass="54569">MESFKMLFGHKCSIFLRNIKTTNICNIIRTITKIQQKNKEDKYMFGPMNKKKKKKASTTDSTVDLKDENITKDSELWWNLKISKSSMNLIQFKENIDCNTLSIMKLNTSNEKNLLLNCNENKVASKSKENNIKSKRIKDIKIRKSKTAKKSSKSKKADSKTNKDDSKNINDDSVAISKTDKDDRVATSKTNKDDRITTSKTNKDDSVVTKAISTELKFPQSKNEILNVDLIKLCRFPIFPEQPTNPEMLKQSEVLSFSLKDDPEILDYPSVTKILSESMSSEAQRALKLWKEKLIKEMGEEKFNEYQQELLNNGKLFHSCIEDTLYGREVDVPEHILPAYDSLSSIVNEIKDIRAIESFVSHKGLFYKGKVDCIATYKGKLCVIDWKKSDKEKGNLFLTYDAPIQLAAYVGAINSSKSYPFSIHYGMIVVGYTTGKPADIFYLSDHFLELHWSRWLVRMKKYWHNIQNQNNNSD</sequence>
<reference evidence="4" key="1">
    <citation type="submission" date="2025-08" db="UniProtKB">
        <authorList>
            <consortium name="RefSeq"/>
        </authorList>
    </citation>
    <scope>IDENTIFICATION</scope>
    <source>
        <tissue evidence="4">Whole body</tissue>
    </source>
</reference>
<protein>
    <recommendedName>
        <fullName evidence="1">Mitochondrial genome maintenance exonuclease 1</fullName>
        <ecNumber evidence="1">3.1.-.-</ecNumber>
    </recommendedName>
</protein>
<evidence type="ECO:0000256" key="1">
    <source>
        <dbReference type="HAMAP-Rule" id="MF_03030"/>
    </source>
</evidence>
<proteinExistence type="inferred from homology"/>
<gene>
    <name evidence="4" type="primary">LOC107065167</name>
</gene>
<name>A0ABM1I1K9_POLDO</name>
<feature type="compositionally biased region" description="Basic residues" evidence="2">
    <location>
        <begin position="143"/>
        <end position="154"/>
    </location>
</feature>
<evidence type="ECO:0000313" key="4">
    <source>
        <dbReference type="RefSeq" id="XP_015174096.1"/>
    </source>
</evidence>
<feature type="compositionally biased region" description="Basic and acidic residues" evidence="2">
    <location>
        <begin position="178"/>
        <end position="203"/>
    </location>
</feature>
<dbReference type="Proteomes" id="UP000694924">
    <property type="component" value="Unplaced"/>
</dbReference>
<feature type="active site" evidence="1">
    <location>
        <position position="385"/>
    </location>
</feature>
<feature type="compositionally biased region" description="Basic and acidic residues" evidence="2">
    <location>
        <begin position="155"/>
        <end position="170"/>
    </location>
</feature>
<dbReference type="EC" id="3.1.-.-" evidence="1"/>
<evidence type="ECO:0000313" key="3">
    <source>
        <dbReference type="Proteomes" id="UP000694924"/>
    </source>
</evidence>
<dbReference type="GeneID" id="107065167"/>
<keyword evidence="1" id="KW-0269">Exonuclease</keyword>
<feature type="active site" evidence="1">
    <location>
        <position position="372"/>
    </location>
</feature>
<evidence type="ECO:0000256" key="2">
    <source>
        <dbReference type="SAM" id="MobiDB-lite"/>
    </source>
</evidence>
<dbReference type="HAMAP" id="MF_03030">
    <property type="entry name" value="MGME1"/>
    <property type="match status" value="1"/>
</dbReference>
<keyword evidence="1" id="KW-0496">Mitochondrion</keyword>